<sequence length="235" mass="27273">MAVCGQAASATADWKADIWPLSKKVRFHTGDFQASIVEQLLFIELRHCKDWAQMAYDEGEHVKEVFAYFGRAYYEAGVLETGLSIALMQIDYLSRVRDQYLADRGRSFDRTQYEAEFDRFMENQHAQTLGNLIKRVSTLPELSDSLKERLRDAKKRRDFLGHHYFRERAVEFSNRTGRDKMIAELHNDGDMFEAIDRDLYAELAPIREKLGMSGEKFQKYLAQFYAAHGVDSSTE</sequence>
<name>A0ABX0V1V4_9HYPH</name>
<dbReference type="Proteomes" id="UP001429580">
    <property type="component" value="Unassembled WGS sequence"/>
</dbReference>
<evidence type="ECO:0000313" key="2">
    <source>
        <dbReference type="Proteomes" id="UP001429580"/>
    </source>
</evidence>
<dbReference type="EMBL" id="JAASQI010000007">
    <property type="protein sequence ID" value="NIJ59179.1"/>
    <property type="molecule type" value="Genomic_DNA"/>
</dbReference>
<organism evidence="1 2">
    <name type="scientific">Pseudochelatococcus lubricantis</name>
    <dbReference type="NCBI Taxonomy" id="1538102"/>
    <lineage>
        <taxon>Bacteria</taxon>
        <taxon>Pseudomonadati</taxon>
        <taxon>Pseudomonadota</taxon>
        <taxon>Alphaproteobacteria</taxon>
        <taxon>Hyphomicrobiales</taxon>
        <taxon>Chelatococcaceae</taxon>
        <taxon>Pseudochelatococcus</taxon>
    </lineage>
</organism>
<gene>
    <name evidence="1" type="ORF">FHS82_003034</name>
</gene>
<proteinExistence type="predicted"/>
<keyword evidence="2" id="KW-1185">Reference proteome</keyword>
<dbReference type="RefSeq" id="WP_166954303.1">
    <property type="nucleotide sequence ID" value="NZ_JAASQI010000007.1"/>
</dbReference>
<reference evidence="1 2" key="1">
    <citation type="submission" date="2020-03" db="EMBL/GenBank/DDBJ databases">
        <title>Genomic Encyclopedia of Type Strains, Phase IV (KMG-IV): sequencing the most valuable type-strain genomes for metagenomic binning, comparative biology and taxonomic classification.</title>
        <authorList>
            <person name="Goeker M."/>
        </authorList>
    </citation>
    <scope>NUCLEOTIDE SEQUENCE [LARGE SCALE GENOMIC DNA]</scope>
    <source>
        <strain evidence="1 2">DSM 103870</strain>
    </source>
</reference>
<evidence type="ECO:0000313" key="1">
    <source>
        <dbReference type="EMBL" id="NIJ59179.1"/>
    </source>
</evidence>
<protein>
    <submittedName>
        <fullName evidence="1">Uncharacterized protein</fullName>
    </submittedName>
</protein>
<accession>A0ABX0V1V4</accession>
<comment type="caution">
    <text evidence="1">The sequence shown here is derived from an EMBL/GenBank/DDBJ whole genome shotgun (WGS) entry which is preliminary data.</text>
</comment>